<dbReference type="EMBL" id="BONN01000006">
    <property type="protein sequence ID" value="GIG33294.1"/>
    <property type="molecule type" value="Genomic_DNA"/>
</dbReference>
<feature type="chain" id="PRO_5031517460" evidence="2">
    <location>
        <begin position="43"/>
        <end position="271"/>
    </location>
</feature>
<dbReference type="Proteomes" id="UP000618382">
    <property type="component" value="Unassembled WGS sequence"/>
</dbReference>
<sequence length="271" mass="26621">MLPSTTPRPTTARTASAPSRRARPAVGALAAVLALAALTACSSDTPPDPEAVPTGATTTLAAAPVELTPTDPDDCLAEGVAAADVGEDLAATHVAWAGSGTRGVVLSPQDGGDVCQWADELVRLASQGYLVATFTWGGAAEESVRGAVDVLRAAGAQDVALVGASMGGAWSAALAQDLDAAAVVALSPPAAFGDLDATAATHGFTGPIVVVASAGDGDVPAAQSMQVAPLDDPDAYVELSGSAHGVALLDGEHADQVHDIIDETLAAGFGG</sequence>
<accession>A0A7Y9FDA8</accession>
<evidence type="ECO:0000256" key="1">
    <source>
        <dbReference type="SAM" id="MobiDB-lite"/>
    </source>
</evidence>
<organism evidence="4 5">
    <name type="scientific">Cellulomonas oligotrophica</name>
    <dbReference type="NCBI Taxonomy" id="931536"/>
    <lineage>
        <taxon>Bacteria</taxon>
        <taxon>Bacillati</taxon>
        <taxon>Actinomycetota</taxon>
        <taxon>Actinomycetes</taxon>
        <taxon>Micrococcales</taxon>
        <taxon>Cellulomonadaceae</taxon>
        <taxon>Cellulomonas</taxon>
    </lineage>
</organism>
<name>A0A7Y9FDA8_9CELL</name>
<dbReference type="SUPFAM" id="SSF53474">
    <property type="entry name" value="alpha/beta-Hydrolases"/>
    <property type="match status" value="1"/>
</dbReference>
<keyword evidence="2" id="KW-0732">Signal</keyword>
<dbReference type="RefSeq" id="WP_140458511.1">
    <property type="nucleotide sequence ID" value="NZ_BAABFI010000005.1"/>
</dbReference>
<evidence type="ECO:0000313" key="4">
    <source>
        <dbReference type="EMBL" id="NYD85269.1"/>
    </source>
</evidence>
<evidence type="ECO:0000313" key="5">
    <source>
        <dbReference type="Proteomes" id="UP000577956"/>
    </source>
</evidence>
<proteinExistence type="predicted"/>
<keyword evidence="6" id="KW-1185">Reference proteome</keyword>
<feature type="signal peptide" evidence="2">
    <location>
        <begin position="1"/>
        <end position="42"/>
    </location>
</feature>
<evidence type="ECO:0000313" key="6">
    <source>
        <dbReference type="Proteomes" id="UP000618382"/>
    </source>
</evidence>
<reference evidence="4 5" key="1">
    <citation type="submission" date="2020-07" db="EMBL/GenBank/DDBJ databases">
        <title>Sequencing the genomes of 1000 actinobacteria strains.</title>
        <authorList>
            <person name="Klenk H.-P."/>
        </authorList>
    </citation>
    <scope>NUCLEOTIDE SEQUENCE [LARGE SCALE GENOMIC DNA]</scope>
    <source>
        <strain evidence="4 5">DSM 24482</strain>
    </source>
</reference>
<protein>
    <submittedName>
        <fullName evidence="4">Methylmalonyl-CoA mutase cobalamin-binding subunit</fullName>
    </submittedName>
</protein>
<evidence type="ECO:0000256" key="2">
    <source>
        <dbReference type="SAM" id="SignalP"/>
    </source>
</evidence>
<comment type="caution">
    <text evidence="4">The sequence shown here is derived from an EMBL/GenBank/DDBJ whole genome shotgun (WGS) entry which is preliminary data.</text>
</comment>
<feature type="region of interest" description="Disordered" evidence="1">
    <location>
        <begin position="1"/>
        <end position="22"/>
    </location>
</feature>
<dbReference type="Gene3D" id="3.40.50.1820">
    <property type="entry name" value="alpha/beta hydrolase"/>
    <property type="match status" value="1"/>
</dbReference>
<dbReference type="AlphaFoldDB" id="A0A7Y9FDA8"/>
<dbReference type="Proteomes" id="UP000577956">
    <property type="component" value="Unassembled WGS sequence"/>
</dbReference>
<reference evidence="3 6" key="2">
    <citation type="submission" date="2021-01" db="EMBL/GenBank/DDBJ databases">
        <title>Whole genome shotgun sequence of Cellulomonas oligotrophica NBRC 109435.</title>
        <authorList>
            <person name="Komaki H."/>
            <person name="Tamura T."/>
        </authorList>
    </citation>
    <scope>NUCLEOTIDE SEQUENCE [LARGE SCALE GENOMIC DNA]</scope>
    <source>
        <strain evidence="3 6">NBRC 109435</strain>
    </source>
</reference>
<dbReference type="InterPro" id="IPR029058">
    <property type="entry name" value="AB_hydrolase_fold"/>
</dbReference>
<dbReference type="EMBL" id="JACCBK010000001">
    <property type="protein sequence ID" value="NYD85269.1"/>
    <property type="molecule type" value="Genomic_DNA"/>
</dbReference>
<gene>
    <name evidence="4" type="ORF">BKA21_000818</name>
    <name evidence="3" type="ORF">Col01nite_24530</name>
</gene>
<evidence type="ECO:0000313" key="3">
    <source>
        <dbReference type="EMBL" id="GIG33294.1"/>
    </source>
</evidence>